<keyword evidence="12" id="KW-0511">Multifunctional enzyme</keyword>
<dbReference type="InterPro" id="IPR015864">
    <property type="entry name" value="FAD_synthase"/>
</dbReference>
<dbReference type="RefSeq" id="WP_139626557.1">
    <property type="nucleotide sequence ID" value="NZ_VDCI01000004.1"/>
</dbReference>
<keyword evidence="5 15" id="KW-0288">FMN</keyword>
<dbReference type="Gene3D" id="3.40.50.620">
    <property type="entry name" value="HUPs"/>
    <property type="match status" value="1"/>
</dbReference>
<dbReference type="PANTHER" id="PTHR22749:SF6">
    <property type="entry name" value="RIBOFLAVIN KINASE"/>
    <property type="match status" value="1"/>
</dbReference>
<dbReference type="SMART" id="SM00904">
    <property type="entry name" value="Flavokinase"/>
    <property type="match status" value="1"/>
</dbReference>
<protein>
    <recommendedName>
        <fullName evidence="15">Riboflavin biosynthesis protein</fullName>
    </recommendedName>
    <domain>
        <recommendedName>
            <fullName evidence="15">Riboflavin kinase</fullName>
            <ecNumber evidence="15">2.7.1.26</ecNumber>
        </recommendedName>
        <alternativeName>
            <fullName evidence="15">Flavokinase</fullName>
        </alternativeName>
    </domain>
    <domain>
        <recommendedName>
            <fullName evidence="15">FMN adenylyltransferase</fullName>
            <ecNumber evidence="15">2.7.7.2</ecNumber>
        </recommendedName>
        <alternativeName>
            <fullName evidence="15">FAD pyrophosphorylase</fullName>
        </alternativeName>
        <alternativeName>
            <fullName evidence="15">FAD synthase</fullName>
        </alternativeName>
    </domain>
</protein>
<keyword evidence="9 15" id="KW-0418">Kinase</keyword>
<dbReference type="GO" id="GO:0005524">
    <property type="term" value="F:ATP binding"/>
    <property type="evidence" value="ECO:0007669"/>
    <property type="project" value="UniProtKB-UniRule"/>
</dbReference>
<keyword evidence="8 15" id="KW-0547">Nucleotide-binding</keyword>
<dbReference type="InterPro" id="IPR014729">
    <property type="entry name" value="Rossmann-like_a/b/a_fold"/>
</dbReference>
<evidence type="ECO:0000256" key="13">
    <source>
        <dbReference type="ARBA" id="ARBA00047880"/>
    </source>
</evidence>
<keyword evidence="10 15" id="KW-0274">FAD</keyword>
<evidence type="ECO:0000313" key="17">
    <source>
        <dbReference type="EMBL" id="TNJ36618.1"/>
    </source>
</evidence>
<evidence type="ECO:0000256" key="1">
    <source>
        <dbReference type="ARBA" id="ARBA00002121"/>
    </source>
</evidence>
<evidence type="ECO:0000256" key="9">
    <source>
        <dbReference type="ARBA" id="ARBA00022777"/>
    </source>
</evidence>
<gene>
    <name evidence="17" type="ORF">FGF68_05990</name>
</gene>
<evidence type="ECO:0000313" key="18">
    <source>
        <dbReference type="Proteomes" id="UP000309544"/>
    </source>
</evidence>
<comment type="similarity">
    <text evidence="15">Belongs to the ribF family.</text>
</comment>
<comment type="catalytic activity">
    <reaction evidence="13 15">
        <text>riboflavin + ATP = FMN + ADP + H(+)</text>
        <dbReference type="Rhea" id="RHEA:14357"/>
        <dbReference type="ChEBI" id="CHEBI:15378"/>
        <dbReference type="ChEBI" id="CHEBI:30616"/>
        <dbReference type="ChEBI" id="CHEBI:57986"/>
        <dbReference type="ChEBI" id="CHEBI:58210"/>
        <dbReference type="ChEBI" id="CHEBI:456216"/>
        <dbReference type="EC" id="2.7.1.26"/>
    </reaction>
</comment>
<dbReference type="UniPathway" id="UPA00276">
    <property type="reaction ID" value="UER00406"/>
</dbReference>
<evidence type="ECO:0000256" key="7">
    <source>
        <dbReference type="ARBA" id="ARBA00022695"/>
    </source>
</evidence>
<organism evidence="17 18">
    <name type="scientific">Prosthecochloris vibrioformis</name>
    <name type="common">Chlorobium vibrioforme</name>
    <dbReference type="NCBI Taxonomy" id="1098"/>
    <lineage>
        <taxon>Bacteria</taxon>
        <taxon>Pseudomonadati</taxon>
        <taxon>Chlorobiota</taxon>
        <taxon>Chlorobiia</taxon>
        <taxon>Chlorobiales</taxon>
        <taxon>Chlorobiaceae</taxon>
        <taxon>Prosthecochloris</taxon>
    </lineage>
</organism>
<dbReference type="EC" id="2.7.7.2" evidence="15"/>
<name>A0A5C4S094_PROVB</name>
<dbReference type="GO" id="GO:0003919">
    <property type="term" value="F:FMN adenylyltransferase activity"/>
    <property type="evidence" value="ECO:0007669"/>
    <property type="project" value="UniProtKB-UniRule"/>
</dbReference>
<dbReference type="Proteomes" id="UP000309544">
    <property type="component" value="Unassembled WGS sequence"/>
</dbReference>
<dbReference type="InterPro" id="IPR002606">
    <property type="entry name" value="Riboflavin_kinase_bac"/>
</dbReference>
<evidence type="ECO:0000256" key="10">
    <source>
        <dbReference type="ARBA" id="ARBA00022827"/>
    </source>
</evidence>
<proteinExistence type="inferred from homology"/>
<reference evidence="17 18" key="1">
    <citation type="submission" date="2019-05" db="EMBL/GenBank/DDBJ databases">
        <title>Draft Whole-Genome sequence of the green sulfur bacterium Prosthecochloris vibrioformis DSM 260.</title>
        <authorList>
            <person name="Meyer T.E."/>
            <person name="Kyndt J.A."/>
        </authorList>
    </citation>
    <scope>NUCLEOTIDE SEQUENCE [LARGE SCALE GENOMIC DNA]</scope>
    <source>
        <strain evidence="17 18">DSM 260</strain>
    </source>
</reference>
<dbReference type="InterPro" id="IPR023468">
    <property type="entry name" value="Riboflavin_kinase"/>
</dbReference>
<dbReference type="CDD" id="cd02064">
    <property type="entry name" value="FAD_synthetase_N"/>
    <property type="match status" value="1"/>
</dbReference>
<keyword evidence="7 15" id="KW-0548">Nucleotidyltransferase</keyword>
<evidence type="ECO:0000256" key="12">
    <source>
        <dbReference type="ARBA" id="ARBA00023268"/>
    </source>
</evidence>
<evidence type="ECO:0000256" key="14">
    <source>
        <dbReference type="ARBA" id="ARBA00049494"/>
    </source>
</evidence>
<dbReference type="EC" id="2.7.1.26" evidence="15"/>
<dbReference type="NCBIfam" id="TIGR00083">
    <property type="entry name" value="ribF"/>
    <property type="match status" value="1"/>
</dbReference>
<dbReference type="SUPFAM" id="SSF52374">
    <property type="entry name" value="Nucleotidylyl transferase"/>
    <property type="match status" value="1"/>
</dbReference>
<dbReference type="EMBL" id="VDCI01000004">
    <property type="protein sequence ID" value="TNJ36618.1"/>
    <property type="molecule type" value="Genomic_DNA"/>
</dbReference>
<sequence>MQVVRYHNGTLATDGCPFAPAPSVVTVGSYDGVHMGHRKIIARMQESAREQGWRSVVVTFDPHPRKVVKDGEGVPGLLTLPEEKERLLGELGIDILFVISFDEEFARRSSEWFIDELLVAVIGARRMVIGYDHGFGSGRKGSRDTLKAMAERDGFTVEVVEEVRLQSQHFSSTRIRSLLSEGRVREANLFLGASYMVSGEVVHGRALGRKLGFPTVNLALSSQEKLLPKSGVYASLVEVDGVERVAMMNIGQRPTLDDGRPVTIEAHILGHEGDLYGRNLVFRLLERLRDEERFPSLEALRAQLEEDKKMMEKFRK</sequence>
<dbReference type="SUPFAM" id="SSF82114">
    <property type="entry name" value="Riboflavin kinase-like"/>
    <property type="match status" value="1"/>
</dbReference>
<comment type="function">
    <text evidence="1">Catalyzes the phosphorylation of riboflavin to FMN followed by the adenylation of FMN to FAD.</text>
</comment>
<keyword evidence="11 15" id="KW-0067">ATP-binding</keyword>
<dbReference type="InterPro" id="IPR023465">
    <property type="entry name" value="Riboflavin_kinase_dom_sf"/>
</dbReference>
<comment type="caution">
    <text evidence="17">The sequence shown here is derived from an EMBL/GenBank/DDBJ whole genome shotgun (WGS) entry which is preliminary data.</text>
</comment>
<dbReference type="AlphaFoldDB" id="A0A5C4S094"/>
<dbReference type="PIRSF" id="PIRSF004491">
    <property type="entry name" value="FAD_Synth"/>
    <property type="match status" value="1"/>
</dbReference>
<dbReference type="Pfam" id="PF01687">
    <property type="entry name" value="Flavokinase"/>
    <property type="match status" value="1"/>
</dbReference>
<evidence type="ECO:0000256" key="4">
    <source>
        <dbReference type="ARBA" id="ARBA00022630"/>
    </source>
</evidence>
<comment type="pathway">
    <text evidence="3 15">Cofactor biosynthesis; FMN biosynthesis; FMN from riboflavin (ATP route): step 1/1.</text>
</comment>
<dbReference type="GO" id="GO:0009398">
    <property type="term" value="P:FMN biosynthetic process"/>
    <property type="evidence" value="ECO:0007669"/>
    <property type="project" value="UniProtKB-UniRule"/>
</dbReference>
<evidence type="ECO:0000256" key="11">
    <source>
        <dbReference type="ARBA" id="ARBA00022840"/>
    </source>
</evidence>
<dbReference type="Pfam" id="PF06574">
    <property type="entry name" value="FAD_syn"/>
    <property type="match status" value="1"/>
</dbReference>
<keyword evidence="4 15" id="KW-0285">Flavoprotein</keyword>
<dbReference type="UniPathway" id="UPA00277">
    <property type="reaction ID" value="UER00407"/>
</dbReference>
<evidence type="ECO:0000256" key="15">
    <source>
        <dbReference type="PIRNR" id="PIRNR004491"/>
    </source>
</evidence>
<accession>A0A5C4S094</accession>
<evidence type="ECO:0000256" key="3">
    <source>
        <dbReference type="ARBA" id="ARBA00005201"/>
    </source>
</evidence>
<feature type="domain" description="Riboflavin kinase" evidence="16">
    <location>
        <begin position="190"/>
        <end position="316"/>
    </location>
</feature>
<dbReference type="GO" id="GO:0006747">
    <property type="term" value="P:FAD biosynthetic process"/>
    <property type="evidence" value="ECO:0007669"/>
    <property type="project" value="UniProtKB-UniRule"/>
</dbReference>
<evidence type="ECO:0000256" key="2">
    <source>
        <dbReference type="ARBA" id="ARBA00004726"/>
    </source>
</evidence>
<dbReference type="GO" id="GO:0009231">
    <property type="term" value="P:riboflavin biosynthetic process"/>
    <property type="evidence" value="ECO:0007669"/>
    <property type="project" value="InterPro"/>
</dbReference>
<comment type="catalytic activity">
    <reaction evidence="14 15">
        <text>FMN + ATP + H(+) = FAD + diphosphate</text>
        <dbReference type="Rhea" id="RHEA:17237"/>
        <dbReference type="ChEBI" id="CHEBI:15378"/>
        <dbReference type="ChEBI" id="CHEBI:30616"/>
        <dbReference type="ChEBI" id="CHEBI:33019"/>
        <dbReference type="ChEBI" id="CHEBI:57692"/>
        <dbReference type="ChEBI" id="CHEBI:58210"/>
        <dbReference type="EC" id="2.7.7.2"/>
    </reaction>
</comment>
<dbReference type="NCBIfam" id="NF004162">
    <property type="entry name" value="PRK05627.1-5"/>
    <property type="match status" value="1"/>
</dbReference>
<keyword evidence="18" id="KW-1185">Reference proteome</keyword>
<keyword evidence="6 15" id="KW-0808">Transferase</keyword>
<evidence type="ECO:0000256" key="6">
    <source>
        <dbReference type="ARBA" id="ARBA00022679"/>
    </source>
</evidence>
<evidence type="ECO:0000256" key="8">
    <source>
        <dbReference type="ARBA" id="ARBA00022741"/>
    </source>
</evidence>
<dbReference type="PANTHER" id="PTHR22749">
    <property type="entry name" value="RIBOFLAVIN KINASE/FMN ADENYLYLTRANSFERASE"/>
    <property type="match status" value="1"/>
</dbReference>
<dbReference type="Gene3D" id="2.40.30.30">
    <property type="entry name" value="Riboflavin kinase-like"/>
    <property type="match status" value="1"/>
</dbReference>
<evidence type="ECO:0000256" key="5">
    <source>
        <dbReference type="ARBA" id="ARBA00022643"/>
    </source>
</evidence>
<evidence type="ECO:0000259" key="16">
    <source>
        <dbReference type="SMART" id="SM00904"/>
    </source>
</evidence>
<comment type="pathway">
    <text evidence="2 15">Cofactor biosynthesis; FAD biosynthesis; FAD from FMN: step 1/1.</text>
</comment>
<dbReference type="FunFam" id="3.40.50.620:FF:000021">
    <property type="entry name" value="Riboflavin biosynthesis protein"/>
    <property type="match status" value="1"/>
</dbReference>
<dbReference type="InterPro" id="IPR015865">
    <property type="entry name" value="Riboflavin_kinase_bac/euk"/>
</dbReference>
<dbReference type="GO" id="GO:0008531">
    <property type="term" value="F:riboflavin kinase activity"/>
    <property type="evidence" value="ECO:0007669"/>
    <property type="project" value="UniProtKB-UniRule"/>
</dbReference>
<dbReference type="NCBIfam" id="NF004160">
    <property type="entry name" value="PRK05627.1-3"/>
    <property type="match status" value="1"/>
</dbReference>